<dbReference type="GO" id="GO:0020037">
    <property type="term" value="F:heme binding"/>
    <property type="evidence" value="ECO:0007669"/>
    <property type="project" value="InterPro"/>
</dbReference>
<keyword evidence="3" id="KW-0812">Transmembrane</keyword>
<dbReference type="EMBL" id="JAADJZ010000008">
    <property type="protein sequence ID" value="KAF2873282.1"/>
    <property type="molecule type" value="Genomic_DNA"/>
</dbReference>
<dbReference type="OrthoDB" id="1470350at2759"/>
<dbReference type="PRINTS" id="PR00463">
    <property type="entry name" value="EP450I"/>
</dbReference>
<keyword evidence="5" id="KW-1185">Reference proteome</keyword>
<feature type="transmembrane region" description="Helical" evidence="3">
    <location>
        <begin position="6"/>
        <end position="23"/>
    </location>
</feature>
<evidence type="ECO:0000256" key="3">
    <source>
        <dbReference type="SAM" id="Phobius"/>
    </source>
</evidence>
<comment type="caution">
    <text evidence="4">The sequence shown here is derived from an EMBL/GenBank/DDBJ whole genome shotgun (WGS) entry which is preliminary data.</text>
</comment>
<dbReference type="PRINTS" id="PR00385">
    <property type="entry name" value="P450"/>
</dbReference>
<dbReference type="InterPro" id="IPR001128">
    <property type="entry name" value="Cyt_P450"/>
</dbReference>
<proteinExistence type="inferred from homology"/>
<keyword evidence="2" id="KW-0349">Heme</keyword>
<comment type="cofactor">
    <cofactor evidence="2">
        <name>heme</name>
        <dbReference type="ChEBI" id="CHEBI:30413"/>
    </cofactor>
</comment>
<reference evidence="4 5" key="1">
    <citation type="submission" date="2020-01" db="EMBL/GenBank/DDBJ databases">
        <authorList>
            <consortium name="DOE Joint Genome Institute"/>
            <person name="Haridas S."/>
            <person name="Albert R."/>
            <person name="Binder M."/>
            <person name="Bloem J."/>
            <person name="Labutti K."/>
            <person name="Salamov A."/>
            <person name="Andreopoulos B."/>
            <person name="Baker S.E."/>
            <person name="Barry K."/>
            <person name="Bills G."/>
            <person name="Bluhm B.H."/>
            <person name="Cannon C."/>
            <person name="Castanera R."/>
            <person name="Culley D.E."/>
            <person name="Daum C."/>
            <person name="Ezra D."/>
            <person name="Gonzalez J.B."/>
            <person name="Henrissat B."/>
            <person name="Kuo A."/>
            <person name="Liang C."/>
            <person name="Lipzen A."/>
            <person name="Lutzoni F."/>
            <person name="Magnuson J."/>
            <person name="Mondo S."/>
            <person name="Nolan M."/>
            <person name="Ohm R."/>
            <person name="Pangilinan J."/>
            <person name="Park H.-J.H."/>
            <person name="Ramirez L."/>
            <person name="Alfaro M."/>
            <person name="Sun H."/>
            <person name="Tritt A."/>
            <person name="Yoshinaga Y."/>
            <person name="Zwiers L.-H.L."/>
            <person name="Turgeon B.G."/>
            <person name="Goodwin S.B."/>
            <person name="Spatafora J.W."/>
            <person name="Crous P.W."/>
            <person name="Grigoriev I.V."/>
        </authorList>
    </citation>
    <scope>NUCLEOTIDE SEQUENCE [LARGE SCALE GENOMIC DNA]</scope>
    <source>
        <strain evidence="4 5">CBS 611.86</strain>
    </source>
</reference>
<dbReference type="Gene3D" id="1.10.630.10">
    <property type="entry name" value="Cytochrome P450"/>
    <property type="match status" value="1"/>
</dbReference>
<evidence type="ECO:0000256" key="1">
    <source>
        <dbReference type="ARBA" id="ARBA00010617"/>
    </source>
</evidence>
<evidence type="ECO:0000313" key="5">
    <source>
        <dbReference type="Proteomes" id="UP000481861"/>
    </source>
</evidence>
<dbReference type="InterPro" id="IPR002401">
    <property type="entry name" value="Cyt_P450_E_grp-I"/>
</dbReference>
<dbReference type="Pfam" id="PF00067">
    <property type="entry name" value="p450"/>
    <property type="match status" value="1"/>
</dbReference>
<keyword evidence="2" id="KW-0479">Metal-binding</keyword>
<dbReference type="CDD" id="cd11069">
    <property type="entry name" value="CYP_FUM15-like"/>
    <property type="match status" value="1"/>
</dbReference>
<dbReference type="PANTHER" id="PTHR24305:SF166">
    <property type="entry name" value="CYTOCHROME P450 12A4, MITOCHONDRIAL-RELATED"/>
    <property type="match status" value="1"/>
</dbReference>
<comment type="similarity">
    <text evidence="1">Belongs to the cytochrome P450 family.</text>
</comment>
<dbReference type="GO" id="GO:0004497">
    <property type="term" value="F:monooxygenase activity"/>
    <property type="evidence" value="ECO:0007669"/>
    <property type="project" value="InterPro"/>
</dbReference>
<dbReference type="SUPFAM" id="SSF48264">
    <property type="entry name" value="Cytochrome P450"/>
    <property type="match status" value="1"/>
</dbReference>
<feature type="binding site" description="axial binding residue" evidence="2">
    <location>
        <position position="487"/>
    </location>
    <ligand>
        <name>heme</name>
        <dbReference type="ChEBI" id="CHEBI:30413"/>
    </ligand>
    <ligandPart>
        <name>Fe</name>
        <dbReference type="ChEBI" id="CHEBI:18248"/>
    </ligandPart>
</feature>
<name>A0A7C8MHB4_9PLEO</name>
<dbReference type="InterPro" id="IPR050121">
    <property type="entry name" value="Cytochrome_P450_monoxygenase"/>
</dbReference>
<keyword evidence="3" id="KW-0472">Membrane</keyword>
<dbReference type="Proteomes" id="UP000481861">
    <property type="component" value="Unassembled WGS sequence"/>
</dbReference>
<gene>
    <name evidence="4" type="ORF">BDV95DRAFT_593626</name>
</gene>
<keyword evidence="3" id="KW-1133">Transmembrane helix</keyword>
<dbReference type="GO" id="GO:0005506">
    <property type="term" value="F:iron ion binding"/>
    <property type="evidence" value="ECO:0007669"/>
    <property type="project" value="InterPro"/>
</dbReference>
<sequence>MEIIPAKIVSFSFLEAAVLVCFFPQVQPTGTLASFFFINSLINWTIFGIYHLIIYPFFLSPLRHLPQPRRGFIPIVGHGLSMFSQPPGNGHLKMMKNTAYDGIVYYRGLFHADRIIVASPAAIADILVHKSYDFQKPPLVISFLRQFLGDGLLMTEGEQHRHDRKHIMPAFHFRHIRELCPVFWAKSMELCKIVQADIAPKTDKVVEITHFSTQVTMDIIGLAGLGREIGSLRNSDDELIRIFEEVLEPSTEKGLYFAAHMLFPPWFIKALPWKLNQRVRSNMGELRRICRGFVVEKKARLKMGSEDSADILSIMIRSNNFSDDGLVDQLLTFLAAGHETTSSAFTWTTHLLATHPAIQSRLRREIHKAIPSPNALSDPSFDIAGLLEPLPYLNAVCNEVLRLYPTVPKTTRISTRDTTIDGHFVPKGTLSLIVPWATNRDPRWWGADAEKFMPKRWIDAETGRTTMDGGAESNYLFLTFLHGPRSCIGEKFARAELRALVAGFVGCFEVCMADPEEVVVAGGVVTIKPVNGMRLRLAPVGWSG</sequence>
<evidence type="ECO:0000256" key="2">
    <source>
        <dbReference type="PIRSR" id="PIRSR602401-1"/>
    </source>
</evidence>
<keyword evidence="2" id="KW-0408">Iron</keyword>
<accession>A0A7C8MHB4</accession>
<protein>
    <submittedName>
        <fullName evidence="4">Cytochrome P450 3A4</fullName>
    </submittedName>
</protein>
<organism evidence="4 5">
    <name type="scientific">Massariosphaeria phaeospora</name>
    <dbReference type="NCBI Taxonomy" id="100035"/>
    <lineage>
        <taxon>Eukaryota</taxon>
        <taxon>Fungi</taxon>
        <taxon>Dikarya</taxon>
        <taxon>Ascomycota</taxon>
        <taxon>Pezizomycotina</taxon>
        <taxon>Dothideomycetes</taxon>
        <taxon>Pleosporomycetidae</taxon>
        <taxon>Pleosporales</taxon>
        <taxon>Pleosporales incertae sedis</taxon>
        <taxon>Massariosphaeria</taxon>
    </lineage>
</organism>
<dbReference type="InterPro" id="IPR036396">
    <property type="entry name" value="Cyt_P450_sf"/>
</dbReference>
<dbReference type="FunFam" id="1.10.630.10:FF:000051">
    <property type="entry name" value="Cytochrome P450 monooxygenase (Fum15)"/>
    <property type="match status" value="1"/>
</dbReference>
<evidence type="ECO:0000313" key="4">
    <source>
        <dbReference type="EMBL" id="KAF2873282.1"/>
    </source>
</evidence>
<dbReference type="GO" id="GO:0016705">
    <property type="term" value="F:oxidoreductase activity, acting on paired donors, with incorporation or reduction of molecular oxygen"/>
    <property type="evidence" value="ECO:0007669"/>
    <property type="project" value="InterPro"/>
</dbReference>
<dbReference type="PANTHER" id="PTHR24305">
    <property type="entry name" value="CYTOCHROME P450"/>
    <property type="match status" value="1"/>
</dbReference>
<dbReference type="AlphaFoldDB" id="A0A7C8MHB4"/>
<feature type="transmembrane region" description="Helical" evidence="3">
    <location>
        <begin position="35"/>
        <end position="58"/>
    </location>
</feature>